<feature type="domain" description="Sieve element occlusion N-terminal" evidence="1">
    <location>
        <begin position="20"/>
        <end position="309"/>
    </location>
</feature>
<dbReference type="GeneID" id="101504285"/>
<evidence type="ECO:0000313" key="4">
    <source>
        <dbReference type="RefSeq" id="XP_004504143.1"/>
    </source>
</evidence>
<reference evidence="3" key="1">
    <citation type="journal article" date="2013" name="Nat. Biotechnol.">
        <title>Draft genome sequence of chickpea (Cicer arietinum) provides a resource for trait improvement.</title>
        <authorList>
            <person name="Varshney R.K."/>
            <person name="Song C."/>
            <person name="Saxena R.K."/>
            <person name="Azam S."/>
            <person name="Yu S."/>
            <person name="Sharpe A.G."/>
            <person name="Cannon S."/>
            <person name="Baek J."/>
            <person name="Rosen B.D."/>
            <person name="Tar'an B."/>
            <person name="Millan T."/>
            <person name="Zhang X."/>
            <person name="Ramsay L.D."/>
            <person name="Iwata A."/>
            <person name="Wang Y."/>
            <person name="Nelson W."/>
            <person name="Farmer A.D."/>
            <person name="Gaur P.M."/>
            <person name="Soderlund C."/>
            <person name="Penmetsa R.V."/>
            <person name="Xu C."/>
            <person name="Bharti A.K."/>
            <person name="He W."/>
            <person name="Winter P."/>
            <person name="Zhao S."/>
            <person name="Hane J.K."/>
            <person name="Carrasquilla-Garcia N."/>
            <person name="Condie J.A."/>
            <person name="Upadhyaya H.D."/>
            <person name="Luo M.C."/>
            <person name="Thudi M."/>
            <person name="Gowda C.L."/>
            <person name="Singh N.P."/>
            <person name="Lichtenzveig J."/>
            <person name="Gali K.K."/>
            <person name="Rubio J."/>
            <person name="Nadarajan N."/>
            <person name="Dolezel J."/>
            <person name="Bansal K.C."/>
            <person name="Xu X."/>
            <person name="Edwards D."/>
            <person name="Zhang G."/>
            <person name="Kahl G."/>
            <person name="Gil J."/>
            <person name="Singh K.B."/>
            <person name="Datta S.K."/>
            <person name="Jackson S.A."/>
            <person name="Wang J."/>
            <person name="Cook D.R."/>
        </authorList>
    </citation>
    <scope>NUCLEOTIDE SEQUENCE [LARGE SCALE GENOMIC DNA]</scope>
    <source>
        <strain evidence="3">cv. CDC Frontier</strain>
    </source>
</reference>
<evidence type="ECO:0000259" key="1">
    <source>
        <dbReference type="Pfam" id="PF14576"/>
    </source>
</evidence>
<dbReference type="InterPro" id="IPR027942">
    <property type="entry name" value="SEO_N"/>
</dbReference>
<dbReference type="STRING" id="3827.A0A1S2YGQ6"/>
<dbReference type="eggNOG" id="ENOG502QS6Q">
    <property type="taxonomic scope" value="Eukaryota"/>
</dbReference>
<name>A0A1S2YGQ6_CICAR</name>
<dbReference type="AlphaFoldDB" id="A0A1S2YGQ6"/>
<dbReference type="OrthoDB" id="1854460at2759"/>
<sequence length="706" mass="80367">MTMVPRKMQSRAIRHIFSASDDTVMTKQISATHAPIEEHVDVRPLLNVVQDIFHRATSLIPDILQVDGKQTQMSASKENANQSDLSDILEISYHTINKIACEISCKCMMGGGDAHATTIGILGMLSSFSWDAKVGIALAAFASNLGEFWLVAQLNATNRLAKSVALLKHIHETLEQVDDLGPKFETVNNLLNAMFVVANCIVEFHELPSQYIDHEAPEMLTASTLIPSAVYWTIRSIVACASHILGIIGLGQGYMTSTIETWELSSLTHKLDNMNDHLQKQLTICHQHLDDNKQREAFQTLEILFETSHQDNINVLKALIRCKDDPLPLFDGSTKQRVSIDVLRSKIVLLYITDLQHISEQELVIFGQMYQDSRQDSTRLESQYELVWIPIVEKGTLWTESKQRFERLQSMMPWYSVYDPSVLEAATIRYIKEVWLFNTKHMLVVLDPQGKVVNLNAIHVMWIWGSLAYPFSSLKEEALWKEETWGLALLADTIDESLFEWVSAGKYICLYGGDDIEWIRKFTSSAKSMAKTLQIPLEIMYVGKSNPGEKIRKINKTINEEKLSNVLAYPTINWFFWVRLESMWHSKLQQGNTVENDQIMLEIVRILSFDSSDQGWAVISQGTVKMTQGKGDSFLKCVVEFEEWKDNAKDKGVLAAMDDYIQGIQTPHHCNRLILPGVDGRTPEQIICAECRQPMEKFYMYRCCNE</sequence>
<protein>
    <submittedName>
        <fullName evidence="4">Protein SIEVE ELEMENT OCCLUSION B-like isoform X1</fullName>
    </submittedName>
</protein>
<feature type="domain" description="Sieve element occlusion C-terminal" evidence="2">
    <location>
        <begin position="475"/>
        <end position="705"/>
    </location>
</feature>
<dbReference type="PANTHER" id="PTHR33232">
    <property type="entry name" value="PROTEIN SIEVE ELEMENT OCCLUSION B-LIKE"/>
    <property type="match status" value="1"/>
</dbReference>
<dbReference type="Pfam" id="PF14577">
    <property type="entry name" value="SEO_C"/>
    <property type="match status" value="1"/>
</dbReference>
<dbReference type="InterPro" id="IPR039299">
    <property type="entry name" value="SEOA"/>
</dbReference>
<dbReference type="Proteomes" id="UP000087171">
    <property type="component" value="Chromosome Ca6"/>
</dbReference>
<evidence type="ECO:0000313" key="3">
    <source>
        <dbReference type="Proteomes" id="UP000087171"/>
    </source>
</evidence>
<dbReference type="KEGG" id="cam:101504285"/>
<dbReference type="RefSeq" id="XP_004504143.1">
    <property type="nucleotide sequence ID" value="XM_004504086.3"/>
</dbReference>
<accession>A0A1S2YGQ6</accession>
<evidence type="ECO:0000259" key="2">
    <source>
        <dbReference type="Pfam" id="PF14577"/>
    </source>
</evidence>
<keyword evidence="3" id="KW-1185">Reference proteome</keyword>
<proteinExistence type="predicted"/>
<dbReference type="Pfam" id="PF14576">
    <property type="entry name" value="SEO_N"/>
    <property type="match status" value="1"/>
</dbReference>
<dbReference type="InterPro" id="IPR027944">
    <property type="entry name" value="SEO_C"/>
</dbReference>
<dbReference type="PaxDb" id="3827-XP_004504143.1"/>
<gene>
    <name evidence="4" type="primary">LOC101504285</name>
</gene>
<reference evidence="4" key="2">
    <citation type="submission" date="2025-08" db="UniProtKB">
        <authorList>
            <consortium name="RefSeq"/>
        </authorList>
    </citation>
    <scope>IDENTIFICATION</scope>
    <source>
        <tissue evidence="4">Etiolated seedlings</tissue>
    </source>
</reference>
<dbReference type="GO" id="GO:0010088">
    <property type="term" value="P:phloem development"/>
    <property type="evidence" value="ECO:0007669"/>
    <property type="project" value="InterPro"/>
</dbReference>
<organism evidence="3 4">
    <name type="scientific">Cicer arietinum</name>
    <name type="common">Chickpea</name>
    <name type="synonym">Garbanzo</name>
    <dbReference type="NCBI Taxonomy" id="3827"/>
    <lineage>
        <taxon>Eukaryota</taxon>
        <taxon>Viridiplantae</taxon>
        <taxon>Streptophyta</taxon>
        <taxon>Embryophyta</taxon>
        <taxon>Tracheophyta</taxon>
        <taxon>Spermatophyta</taxon>
        <taxon>Magnoliopsida</taxon>
        <taxon>eudicotyledons</taxon>
        <taxon>Gunneridae</taxon>
        <taxon>Pentapetalae</taxon>
        <taxon>rosids</taxon>
        <taxon>fabids</taxon>
        <taxon>Fabales</taxon>
        <taxon>Fabaceae</taxon>
        <taxon>Papilionoideae</taxon>
        <taxon>50 kb inversion clade</taxon>
        <taxon>NPAAA clade</taxon>
        <taxon>Hologalegina</taxon>
        <taxon>IRL clade</taxon>
        <taxon>Cicereae</taxon>
        <taxon>Cicer</taxon>
    </lineage>
</organism>
<dbReference type="PANTHER" id="PTHR33232:SF10">
    <property type="entry name" value="SIEVE ELEMENT OCCLUSION-RELATED"/>
    <property type="match status" value="1"/>
</dbReference>